<organism evidence="2 3">
    <name type="scientific">Levilactobacillus spicheri DSM 15429</name>
    <dbReference type="NCBI Taxonomy" id="1423805"/>
    <lineage>
        <taxon>Bacteria</taxon>
        <taxon>Bacillati</taxon>
        <taxon>Bacillota</taxon>
        <taxon>Bacilli</taxon>
        <taxon>Lactobacillales</taxon>
        <taxon>Lactobacillaceae</taxon>
        <taxon>Levilactobacillus</taxon>
    </lineage>
</organism>
<sequence>MQSSLKKSLYLGLAALSFGAVATVSTTASAKSYATAGAYQTLKTDPTKRNVAATGTNALYNQPGTLKGARVVASKATMAKLASSKSSADYFRAYGVKTTNRGSVYFRVVTMNGKYRGYVYGGKSVSEFAGGIKSANTTTPANLPAQVNNYYLKNVSQNTLWTAPKYTQYGASKVSLYGASKTDKFTVDQAATKTREGSLYYHVVDASNNSVNGWIYAGGLSNTTPAPTATADNSVTVKYVDSSYSPVGSAKTFITAATGTKSGQTLSADVAASGNTPAKTGDLTALNAFAQANVPTGYMVDPTAGKISSATYGSTVQVKVVQAAVSKVAFKTTGDAITNTGTFSAADLNNGAFPSLDAKQQSIFAGQAGQSVLSATSNPVRDFTTNDLFAENPSVAGANKLYRLIGVTQTDSEGKAYHYDYIFDAKDTKDANANAKFGDQLQLFYTQTKVSGAAPSTTVNSGNTNYIG</sequence>
<protein>
    <recommendedName>
        <fullName evidence="4">S-layer protein</fullName>
    </recommendedName>
</protein>
<accession>A0A0R1R192</accession>
<evidence type="ECO:0000256" key="1">
    <source>
        <dbReference type="SAM" id="SignalP"/>
    </source>
</evidence>
<evidence type="ECO:0000313" key="3">
    <source>
        <dbReference type="Proteomes" id="UP000051835"/>
    </source>
</evidence>
<reference evidence="2 3" key="1">
    <citation type="journal article" date="2015" name="Genome Announc.">
        <title>Expanding the biotechnology potential of lactobacilli through comparative genomics of 213 strains and associated genera.</title>
        <authorList>
            <person name="Sun Z."/>
            <person name="Harris H.M."/>
            <person name="McCann A."/>
            <person name="Guo C."/>
            <person name="Argimon S."/>
            <person name="Zhang W."/>
            <person name="Yang X."/>
            <person name="Jeffery I.B."/>
            <person name="Cooney J.C."/>
            <person name="Kagawa T.F."/>
            <person name="Liu W."/>
            <person name="Song Y."/>
            <person name="Salvetti E."/>
            <person name="Wrobel A."/>
            <person name="Rasinkangas P."/>
            <person name="Parkhill J."/>
            <person name="Rea M.C."/>
            <person name="O'Sullivan O."/>
            <person name="Ritari J."/>
            <person name="Douillard F.P."/>
            <person name="Paul Ross R."/>
            <person name="Yang R."/>
            <person name="Briner A.E."/>
            <person name="Felis G.E."/>
            <person name="de Vos W.M."/>
            <person name="Barrangou R."/>
            <person name="Klaenhammer T.R."/>
            <person name="Caufield P.W."/>
            <person name="Cui Y."/>
            <person name="Zhang H."/>
            <person name="O'Toole P.W."/>
        </authorList>
    </citation>
    <scope>NUCLEOTIDE SEQUENCE [LARGE SCALE GENOMIC DNA]</scope>
    <source>
        <strain evidence="2 3">DSM 15429</strain>
    </source>
</reference>
<dbReference type="AlphaFoldDB" id="A0A0R1R192"/>
<feature type="chain" id="PRO_5038535268" description="S-layer protein" evidence="1">
    <location>
        <begin position="23"/>
        <end position="468"/>
    </location>
</feature>
<feature type="signal peptide" evidence="1">
    <location>
        <begin position="1"/>
        <end position="22"/>
    </location>
</feature>
<proteinExistence type="predicted"/>
<name>A0A0R1R192_9LACO</name>
<gene>
    <name evidence="2" type="ORF">FD37_GL000547</name>
</gene>
<evidence type="ECO:0008006" key="4">
    <source>
        <dbReference type="Google" id="ProtNLM"/>
    </source>
</evidence>
<dbReference type="RefSeq" id="WP_056965358.1">
    <property type="nucleotide sequence ID" value="NZ_AZFC01000035.1"/>
</dbReference>
<dbReference type="EMBL" id="AZFC01000035">
    <property type="protein sequence ID" value="KRL47064.1"/>
    <property type="molecule type" value="Genomic_DNA"/>
</dbReference>
<dbReference type="PATRIC" id="fig|1423805.4.peg.558"/>
<comment type="caution">
    <text evidence="2">The sequence shown here is derived from an EMBL/GenBank/DDBJ whole genome shotgun (WGS) entry which is preliminary data.</text>
</comment>
<dbReference type="Proteomes" id="UP000051835">
    <property type="component" value="Unassembled WGS sequence"/>
</dbReference>
<evidence type="ECO:0000313" key="2">
    <source>
        <dbReference type="EMBL" id="KRL47064.1"/>
    </source>
</evidence>
<keyword evidence="1" id="KW-0732">Signal</keyword>